<gene>
    <name evidence="1" type="ORF">LCGC14_2165200</name>
</gene>
<comment type="caution">
    <text evidence="1">The sequence shown here is derived from an EMBL/GenBank/DDBJ whole genome shotgun (WGS) entry which is preliminary data.</text>
</comment>
<reference evidence="1" key="1">
    <citation type="journal article" date="2015" name="Nature">
        <title>Complex archaea that bridge the gap between prokaryotes and eukaryotes.</title>
        <authorList>
            <person name="Spang A."/>
            <person name="Saw J.H."/>
            <person name="Jorgensen S.L."/>
            <person name="Zaremba-Niedzwiedzka K."/>
            <person name="Martijn J."/>
            <person name="Lind A.E."/>
            <person name="van Eijk R."/>
            <person name="Schleper C."/>
            <person name="Guy L."/>
            <person name="Ettema T.J."/>
        </authorList>
    </citation>
    <scope>NUCLEOTIDE SEQUENCE</scope>
</reference>
<accession>A0A0F9G4D9</accession>
<evidence type="ECO:0000313" key="1">
    <source>
        <dbReference type="EMBL" id="KKL64425.1"/>
    </source>
</evidence>
<proteinExistence type="predicted"/>
<dbReference type="EMBL" id="LAZR01027849">
    <property type="protein sequence ID" value="KKL64425.1"/>
    <property type="molecule type" value="Genomic_DNA"/>
</dbReference>
<protein>
    <submittedName>
        <fullName evidence="1">Uncharacterized protein</fullName>
    </submittedName>
</protein>
<dbReference type="AlphaFoldDB" id="A0A0F9G4D9"/>
<sequence>MNSVQRLHIFLLYCRDKHPFPRGGLRLFPEIQRAGTETDPVLKSMEELEAFCKFNKDTFINLFSDDQKRSKTYDMIFLDI</sequence>
<organism evidence="1">
    <name type="scientific">marine sediment metagenome</name>
    <dbReference type="NCBI Taxonomy" id="412755"/>
    <lineage>
        <taxon>unclassified sequences</taxon>
        <taxon>metagenomes</taxon>
        <taxon>ecological metagenomes</taxon>
    </lineage>
</organism>
<feature type="non-terminal residue" evidence="1">
    <location>
        <position position="80"/>
    </location>
</feature>
<name>A0A0F9G4D9_9ZZZZ</name>